<evidence type="ECO:0000256" key="4">
    <source>
        <dbReference type="ARBA" id="ARBA00023242"/>
    </source>
</evidence>
<evidence type="ECO:0000256" key="5">
    <source>
        <dbReference type="PROSITE-ProRule" id="PRU00108"/>
    </source>
</evidence>
<evidence type="ECO:0000256" key="3">
    <source>
        <dbReference type="ARBA" id="ARBA00023155"/>
    </source>
</evidence>
<evidence type="ECO:0000313" key="9">
    <source>
        <dbReference type="Ensembl" id="ENSP00000514348.1"/>
    </source>
</evidence>
<reference evidence="9 10" key="2">
    <citation type="journal article" date="2004" name="Nature">
        <title>The DNA sequence and biology of human chromosome 19.</title>
        <authorList>
            <person name="Grimwood J."/>
            <person name="Gordon L.A."/>
            <person name="Olsen A."/>
            <person name="Terry A."/>
            <person name="Schmutz J."/>
            <person name="Lamerdin J."/>
            <person name="Hellsten U."/>
            <person name="Goodstein D."/>
            <person name="Couronne O."/>
            <person name="Tran-Gyamfi M."/>
            <person name="Aerts A."/>
            <person name="Altherr M."/>
            <person name="Ashworth L."/>
            <person name="Bajorek E."/>
            <person name="Black S."/>
            <person name="Branscomb E."/>
            <person name="Caenepeel S."/>
            <person name="Carrano A."/>
            <person name="Caoile C."/>
            <person name="Chan Y.M."/>
            <person name="Christensen M."/>
            <person name="Cleland C.A."/>
            <person name="Copeland A."/>
            <person name="Dalin E."/>
            <person name="Dehal P."/>
            <person name="Denys M."/>
            <person name="Detter J.C."/>
            <person name="Escobar J."/>
            <person name="Flowers D."/>
            <person name="Fotopulos D."/>
            <person name="Garcia C."/>
            <person name="Georgescu A.M."/>
            <person name="Glavina T."/>
            <person name="Gomez M."/>
            <person name="Gonzales E."/>
            <person name="Groza M."/>
            <person name="Hammon N."/>
            <person name="Hawkins T."/>
            <person name="Haydu L."/>
            <person name="Ho I."/>
            <person name="Huang W."/>
            <person name="Israni S."/>
            <person name="Jett J."/>
            <person name="Kadner K."/>
            <person name="Kimball H."/>
            <person name="Kobayashi A."/>
            <person name="Larionov V."/>
            <person name="Leem S.H."/>
            <person name="Lopez F."/>
            <person name="Lou Y."/>
            <person name="Lowry S."/>
            <person name="Malfatti S."/>
            <person name="Martinez D."/>
            <person name="McCready P."/>
            <person name="Medina C."/>
            <person name="Morgan J."/>
            <person name="Nelson K."/>
            <person name="Nolan M."/>
            <person name="Ovcharenko I."/>
            <person name="Pitluck S."/>
            <person name="Pollard M."/>
            <person name="Popkie A.P."/>
            <person name="Predki P."/>
            <person name="Quan G."/>
            <person name="Ramirez L."/>
            <person name="Rash S."/>
            <person name="Retterer J."/>
            <person name="Rodriguez A."/>
            <person name="Rogers S."/>
            <person name="Salamov A."/>
            <person name="Salazar A."/>
            <person name="She X."/>
            <person name="Smith D."/>
            <person name="Slezak T."/>
            <person name="Solovyev V."/>
            <person name="Thayer N."/>
            <person name="Tice H."/>
            <person name="Tsai M."/>
            <person name="Ustaszewska A."/>
            <person name="Vo N."/>
            <person name="Wagner M."/>
            <person name="Wheeler J."/>
            <person name="Wu K."/>
            <person name="Xie G."/>
            <person name="Yang J."/>
            <person name="Dubchak I."/>
            <person name="Furey T.S."/>
            <person name="DeJong P."/>
            <person name="Dickson M."/>
            <person name="Gordon D."/>
            <person name="Eichler E.E."/>
            <person name="Pennacchio L.A."/>
            <person name="Richardson P."/>
            <person name="Stubbs L."/>
            <person name="Rokhsar D.S."/>
            <person name="Myers R.M."/>
            <person name="Rubin E.M."/>
            <person name="Lucas S.M."/>
        </authorList>
    </citation>
    <scope>NUCLEOTIDE SEQUENCE [LARGE SCALE GENOMIC DNA]</scope>
</reference>
<evidence type="ECO:0000259" key="8">
    <source>
        <dbReference type="PROSITE" id="PS50071"/>
    </source>
</evidence>
<dbReference type="CTD" id="503627"/>
<dbReference type="InterPro" id="IPR001356">
    <property type="entry name" value="HD"/>
</dbReference>
<dbReference type="GO" id="GO:0005634">
    <property type="term" value="C:nucleus"/>
    <property type="evidence" value="ECO:0007669"/>
    <property type="project" value="UniProtKB-SubCell"/>
</dbReference>
<dbReference type="PANTHER" id="PTHR45793">
    <property type="entry name" value="HOMEOBOX PROTEIN"/>
    <property type="match status" value="1"/>
</dbReference>
<comment type="subcellular location">
    <subcellularLocation>
        <location evidence="1 5 6">Nucleus</location>
    </subcellularLocation>
</comment>
<organism evidence="9 10">
    <name type="scientific">Homo sapiens</name>
    <name type="common">Human</name>
    <dbReference type="NCBI Taxonomy" id="9606"/>
    <lineage>
        <taxon>Eukaryota</taxon>
        <taxon>Metazoa</taxon>
        <taxon>Chordata</taxon>
        <taxon>Craniata</taxon>
        <taxon>Vertebrata</taxon>
        <taxon>Euteleostomi</taxon>
        <taxon>Mammalia</taxon>
        <taxon>Eutheria</taxon>
        <taxon>Euarchontoglires</taxon>
        <taxon>Primates</taxon>
        <taxon>Haplorrhini</taxon>
        <taxon>Catarrhini</taxon>
        <taxon>Hominidae</taxon>
        <taxon>Homo</taxon>
    </lineage>
</organism>
<keyword evidence="2 5" id="KW-0238">DNA-binding</keyword>
<dbReference type="SMR" id="A0A8V8TNP4"/>
<dbReference type="GeneID" id="503627"/>
<proteinExistence type="predicted"/>
<evidence type="ECO:0000256" key="6">
    <source>
        <dbReference type="RuleBase" id="RU000682"/>
    </source>
</evidence>
<feature type="compositionally biased region" description="Polar residues" evidence="7">
    <location>
        <begin position="62"/>
        <end position="71"/>
    </location>
</feature>
<reference evidence="9 10" key="3">
    <citation type="journal article" date="2004" name="Nature">
        <title>Finishing the euchromatic sequence of the human genome.</title>
        <authorList>
            <consortium name="International Human Genome Sequencing Consortium"/>
        </authorList>
    </citation>
    <scope>NUCLEOTIDE SEQUENCE [LARGE SCALE GENOMIC DNA]</scope>
</reference>
<dbReference type="GeneTree" id="ENSGT00940000164595"/>
<dbReference type="PANTHER" id="PTHR45793:SF12">
    <property type="entry name" value="TETRAPEPTIDE REPEAT HOMEOBOX 1"/>
    <property type="match status" value="1"/>
</dbReference>
<dbReference type="Gene3D" id="1.10.10.60">
    <property type="entry name" value="Homeodomain-like"/>
    <property type="match status" value="1"/>
</dbReference>
<accession>A0A8V8TNP4</accession>
<evidence type="ECO:0000313" key="10">
    <source>
        <dbReference type="Proteomes" id="UP000005640"/>
    </source>
</evidence>
<evidence type="ECO:0000256" key="2">
    <source>
        <dbReference type="ARBA" id="ARBA00023125"/>
    </source>
</evidence>
<dbReference type="RefSeq" id="NP_001384278.1">
    <property type="nucleotide sequence ID" value="NM_001397349.2"/>
</dbReference>
<feature type="region of interest" description="Disordered" evidence="7">
    <location>
        <begin position="62"/>
        <end position="83"/>
    </location>
</feature>
<reference evidence="9 10" key="1">
    <citation type="journal article" date="2001" name="Nature">
        <title>Initial sequencing and analysis of the human genome.</title>
        <authorList>
            <consortium name="International Human Genome Sequencing Consortium"/>
            <person name="Lander E.S."/>
            <person name="Linton L.M."/>
            <person name="Birren B."/>
            <person name="Nusbaum C."/>
            <person name="Zody M.C."/>
            <person name="Baldwin J."/>
            <person name="Devon K."/>
            <person name="Dewar K."/>
            <person name="Doyle M."/>
            <person name="FitzHugh W."/>
            <person name="Funke R."/>
            <person name="Gage D."/>
            <person name="Harris K."/>
            <person name="Heaford A."/>
            <person name="Howland J."/>
            <person name="Kann L."/>
            <person name="Lehoczky J."/>
            <person name="LeVine R."/>
            <person name="McEwan P."/>
            <person name="McKernan K."/>
            <person name="Meldrim J."/>
            <person name="Mesirov J.P."/>
            <person name="Miranda C."/>
            <person name="Morris W."/>
            <person name="Naylor J."/>
            <person name="Raymond C."/>
            <person name="Rosetti M."/>
            <person name="Santos R."/>
            <person name="Sheridan A."/>
            <person name="Sougnez C."/>
            <person name="Stange-Thomann N."/>
            <person name="Stojanovic N."/>
            <person name="Subramanian A."/>
            <person name="Wyman D."/>
            <person name="Rogers J."/>
            <person name="Sulston J."/>
            <person name="Ainscough R."/>
            <person name="Beck S."/>
            <person name="Bentley D."/>
            <person name="Burton J."/>
            <person name="Clee C."/>
            <person name="Carter N."/>
            <person name="Coulson A."/>
            <person name="Deadman R."/>
            <person name="Deloukas P."/>
            <person name="Dunham A."/>
            <person name="Dunham I."/>
            <person name="Durbin R."/>
            <person name="French L."/>
            <person name="Grafham D."/>
            <person name="Gregory S."/>
            <person name="Hubbard T."/>
            <person name="Humphray S."/>
            <person name="Hunt A."/>
            <person name="Jones M."/>
            <person name="Lloyd C."/>
            <person name="McMurray A."/>
            <person name="Matthews L."/>
            <person name="Mercer S."/>
            <person name="Milne S."/>
            <person name="Mullikin J.C."/>
            <person name="Mungall A."/>
            <person name="Plumb R."/>
            <person name="Ross M."/>
            <person name="Shownkeen R."/>
            <person name="Sims S."/>
            <person name="Waterston R.H."/>
            <person name="Wilson R.K."/>
            <person name="Hillier L.W."/>
            <person name="McPherson J.D."/>
            <person name="Marra M.A."/>
            <person name="Mardis E.R."/>
            <person name="Fulton L.A."/>
            <person name="Chinwalla A.T."/>
            <person name="Pepin K.H."/>
            <person name="Gish W.R."/>
            <person name="Chissoe S.L."/>
            <person name="Wendl M.C."/>
            <person name="Delehaunty K.D."/>
            <person name="Miner T.L."/>
            <person name="Delehaunty A."/>
            <person name="Kramer J.B."/>
            <person name="Cook L.L."/>
            <person name="Fulton R.S."/>
            <person name="Johnson D.L."/>
            <person name="Minx P.J."/>
            <person name="Clifton S.W."/>
            <person name="Hawkins T."/>
            <person name="Branscomb E."/>
            <person name="Predki P."/>
            <person name="Richardson P."/>
            <person name="Wenning S."/>
            <person name="Slezak T."/>
            <person name="Doggett N."/>
            <person name="Cheng J.F."/>
            <person name="Olsen A."/>
            <person name="Lucas S."/>
            <person name="Elkin C."/>
            <person name="Uberbacher E."/>
            <person name="Frazier M."/>
            <person name="Gibbs R.A."/>
            <person name="Muzny D.M."/>
            <person name="Scherer S.E."/>
            <person name="Bouck J.B."/>
            <person name="Sodergren E.J."/>
            <person name="Worley K.C."/>
            <person name="Rives C.M."/>
            <person name="Gorrell J.H."/>
            <person name="Metzker M.L."/>
            <person name="Naylor S.L."/>
            <person name="Kucherlapati R.S."/>
            <person name="Nelson D.L."/>
            <person name="Weinstock G.M."/>
            <person name="Sakaki Y."/>
            <person name="Fujiyama A."/>
            <person name="Hattori M."/>
            <person name="Yada T."/>
            <person name="Toyoda A."/>
            <person name="Itoh T."/>
            <person name="Kawagoe C."/>
            <person name="Watanabe H."/>
            <person name="Totoki Y."/>
            <person name="Taylor T."/>
            <person name="Weissenbach J."/>
            <person name="Heilig R."/>
            <person name="Saurin W."/>
            <person name="Artiguenave F."/>
            <person name="Brottier P."/>
            <person name="Bruls T."/>
            <person name="Pelletier E."/>
            <person name="Robert C."/>
            <person name="Wincker P."/>
            <person name="Smith D.R."/>
            <person name="Doucette-Stamm L."/>
            <person name="Rubenfield M."/>
            <person name="Weinstock K."/>
            <person name="Lee H.M."/>
            <person name="Dubois J."/>
            <person name="Rosenthal A."/>
            <person name="Platzer M."/>
            <person name="Nyakatura G."/>
            <person name="Taudien S."/>
            <person name="Rump A."/>
            <person name="Yang H."/>
            <person name="Yu J."/>
            <person name="Wang J."/>
            <person name="Huang G."/>
            <person name="Gu J."/>
            <person name="Hood L."/>
            <person name="Rowen L."/>
            <person name="Madan A."/>
            <person name="Qin S."/>
            <person name="Davis R.W."/>
            <person name="Federspiel N.A."/>
            <person name="Abola A.P."/>
            <person name="Proctor M.J."/>
            <person name="Myers R.M."/>
            <person name="Schmutz J."/>
            <person name="Dickson M."/>
            <person name="Grimwood J."/>
            <person name="Cox D.R."/>
            <person name="Olson M.V."/>
            <person name="Kaul R."/>
            <person name="Raymond C."/>
            <person name="Shimizu N."/>
            <person name="Kawasaki K."/>
            <person name="Minoshima S."/>
            <person name="Evans G.A."/>
            <person name="Athanasiou M."/>
            <person name="Schultz R."/>
            <person name="Roe B.A."/>
            <person name="Chen F."/>
            <person name="Pan H."/>
            <person name="Ramser J."/>
            <person name="Lehrach H."/>
            <person name="Reinhardt R."/>
            <person name="McCombie W.R."/>
            <person name="de la Bastide M."/>
            <person name="Dedhia N."/>
            <person name="Blocker H."/>
            <person name="Hornischer K."/>
            <person name="Nordsiek G."/>
            <person name="Agarwala R."/>
            <person name="Aravind L."/>
            <person name="Bailey J.A."/>
            <person name="Bateman A."/>
            <person name="Batzoglou S."/>
            <person name="Birney E."/>
            <person name="Bork P."/>
            <person name="Brown D.G."/>
            <person name="Burge C.B."/>
            <person name="Cerutti L."/>
            <person name="Chen H.C."/>
            <person name="Church D."/>
            <person name="Clamp M."/>
            <person name="Copley R.R."/>
            <person name="Doerks T."/>
            <person name="Eddy S.R."/>
            <person name="Eichler E.E."/>
            <person name="Furey T.S."/>
            <person name="Galagan J."/>
            <person name="Gilbert J.G."/>
            <person name="Harmon C."/>
            <person name="Hayashizaki Y."/>
            <person name="Haussler D."/>
            <person name="Hermjakob H."/>
            <person name="Hokamp K."/>
            <person name="Jang W."/>
            <person name="Johnson L.S."/>
            <person name="Jones T.A."/>
            <person name="Kasif S."/>
            <person name="Kaspryzk A."/>
            <person name="Kennedy S."/>
            <person name="Kent W.J."/>
            <person name="Kitts P."/>
            <person name="Koonin E.V."/>
            <person name="Korf I."/>
            <person name="Kulp D."/>
            <person name="Lancet D."/>
            <person name="Lowe T.M."/>
            <person name="McLysaght A."/>
            <person name="Mikkelsen T."/>
            <person name="Moran J.V."/>
            <person name="Mulder N."/>
            <person name="Pollara V.J."/>
            <person name="Ponting C.P."/>
            <person name="Schuler G."/>
            <person name="Schultz J."/>
            <person name="Slater G."/>
            <person name="Smit A.F."/>
            <person name="Stupka E."/>
            <person name="Szustakowski J."/>
            <person name="Thierry-Mieg D."/>
            <person name="Thierry-Mieg J."/>
            <person name="Wagner L."/>
            <person name="Wallis J."/>
            <person name="Wheeler R."/>
            <person name="Williams A."/>
            <person name="Wolf Y.I."/>
            <person name="Wolfe K.H."/>
            <person name="Yang S.P."/>
            <person name="Yeh R.F."/>
            <person name="Collins F."/>
            <person name="Guyer M.S."/>
            <person name="Peterson J."/>
            <person name="Felsenfeld A."/>
            <person name="Wetterstrand K.A."/>
            <person name="Patrinos A."/>
            <person name="Morgan M.J."/>
            <person name="de Jong P."/>
            <person name="Catanese J.J."/>
            <person name="Osoegawa K."/>
            <person name="Shizuya H."/>
            <person name="Choi S."/>
            <person name="Chen Y.J."/>
        </authorList>
    </citation>
    <scope>NUCLEOTIDE SEQUENCE [LARGE SCALE GENOMIC DNA]</scope>
</reference>
<dbReference type="CDD" id="cd00086">
    <property type="entry name" value="homeodomain"/>
    <property type="match status" value="1"/>
</dbReference>
<dbReference type="SMART" id="SM00389">
    <property type="entry name" value="HOX"/>
    <property type="match status" value="1"/>
</dbReference>
<dbReference type="InterPro" id="IPR009057">
    <property type="entry name" value="Homeodomain-like_sf"/>
</dbReference>
<feature type="region of interest" description="Disordered" evidence="7">
    <location>
        <begin position="1"/>
        <end position="27"/>
    </location>
</feature>
<name>A0A8V8TNP4_HUMAN</name>
<dbReference type="SUPFAM" id="SSF46689">
    <property type="entry name" value="Homeodomain-like"/>
    <property type="match status" value="1"/>
</dbReference>
<reference evidence="9" key="5">
    <citation type="submission" date="2025-09" db="UniProtKB">
        <authorList>
            <consortium name="Ensembl"/>
        </authorList>
    </citation>
    <scope>IDENTIFICATION</scope>
</reference>
<evidence type="ECO:0000256" key="7">
    <source>
        <dbReference type="SAM" id="MobiDB-lite"/>
    </source>
</evidence>
<keyword evidence="3 5" id="KW-0371">Homeobox</keyword>
<keyword evidence="4 5" id="KW-0539">Nucleus</keyword>
<dbReference type="Proteomes" id="UP000005640">
    <property type="component" value="Chromosome 19"/>
</dbReference>
<dbReference type="HGNC" id="HGNC:32175">
    <property type="gene designation" value="TPRX2"/>
</dbReference>
<evidence type="ECO:0000256" key="1">
    <source>
        <dbReference type="ARBA" id="ARBA00004123"/>
    </source>
</evidence>
<dbReference type="AlphaFoldDB" id="A0A8V8TNP4"/>
<feature type="compositionally biased region" description="Basic residues" evidence="7">
    <location>
        <begin position="74"/>
        <end position="83"/>
    </location>
</feature>
<dbReference type="PROSITE" id="PS50071">
    <property type="entry name" value="HOMEOBOX_2"/>
    <property type="match status" value="1"/>
</dbReference>
<sequence length="117" mass="13928">MQDPGHLQGPPLALDPPRRQRQERTVYTESQQKVLEFYFQKDQYPNYDQRLNLAEMLSLREQQLQTGSRNPHSPPRRLSTKRRMASWTKITQSPGHYWIYRGPVPAKFFRSQRAWSG</sequence>
<gene>
    <name evidence="9" type="primary">TPRX2</name>
</gene>
<protein>
    <submittedName>
        <fullName evidence="9">Tetrapeptide repeat homeobox 2</fullName>
    </submittedName>
</protein>
<dbReference type="Pfam" id="PF00046">
    <property type="entry name" value="Homeodomain"/>
    <property type="match status" value="1"/>
</dbReference>
<dbReference type="Ensembl" id="ENST00000699383.1">
    <property type="protein sequence ID" value="ENSP00000514348.1"/>
    <property type="gene ID" value="ENSG00000259009.5"/>
</dbReference>
<feature type="DNA-binding region" description="Homeobox" evidence="5">
    <location>
        <begin position="20"/>
        <end position="79"/>
    </location>
</feature>
<keyword evidence="10" id="KW-1185">Reference proteome</keyword>
<dbReference type="EMBL" id="AC024582">
    <property type="status" value="NOT_ANNOTATED_CDS"/>
    <property type="molecule type" value="Genomic_DNA"/>
</dbReference>
<reference evidence="9" key="4">
    <citation type="submission" date="2025-08" db="UniProtKB">
        <authorList>
            <consortium name="Ensembl"/>
        </authorList>
    </citation>
    <scope>IDENTIFICATION</scope>
</reference>
<dbReference type="GO" id="GO:0003677">
    <property type="term" value="F:DNA binding"/>
    <property type="evidence" value="ECO:0007669"/>
    <property type="project" value="UniProtKB-UniRule"/>
</dbReference>
<feature type="domain" description="Homeobox" evidence="8">
    <location>
        <begin position="18"/>
        <end position="78"/>
    </location>
</feature>
<feature type="compositionally biased region" description="Basic and acidic residues" evidence="7">
    <location>
        <begin position="16"/>
        <end position="26"/>
    </location>
</feature>